<dbReference type="KEGG" id="acin:CBP34_06520"/>
<dbReference type="RefSeq" id="WP_094097624.1">
    <property type="nucleotide sequence ID" value="NZ_CP021361.1"/>
</dbReference>
<keyword evidence="3" id="KW-1185">Reference proteome</keyword>
<evidence type="ECO:0000313" key="2">
    <source>
        <dbReference type="EMBL" id="ART51388.1"/>
    </source>
</evidence>
<evidence type="ECO:0000256" key="1">
    <source>
        <dbReference type="SAM" id="Coils"/>
    </source>
</evidence>
<dbReference type="Proteomes" id="UP000194432">
    <property type="component" value="Chromosome 1"/>
</dbReference>
<dbReference type="EMBL" id="CP021361">
    <property type="protein sequence ID" value="ART51388.1"/>
    <property type="molecule type" value="Genomic_DNA"/>
</dbReference>
<organism evidence="2 3">
    <name type="scientific">Acidovorax carolinensis</name>
    <dbReference type="NCBI Taxonomy" id="553814"/>
    <lineage>
        <taxon>Bacteria</taxon>
        <taxon>Pseudomonadati</taxon>
        <taxon>Pseudomonadota</taxon>
        <taxon>Betaproteobacteria</taxon>
        <taxon>Burkholderiales</taxon>
        <taxon>Comamonadaceae</taxon>
        <taxon>Acidovorax</taxon>
    </lineage>
</organism>
<dbReference type="AlphaFoldDB" id="A0A240U1Z8"/>
<protein>
    <submittedName>
        <fullName evidence="2">Uncharacterized protein</fullName>
    </submittedName>
</protein>
<reference evidence="2 3" key="1">
    <citation type="submission" date="2017-05" db="EMBL/GenBank/DDBJ databases">
        <title>Polyphasic characterization of four soil-derived phenanthrene-degrading Acidovorax strains and proposal of Acidovorax phenanthrenivorans sp. nov.</title>
        <authorList>
            <person name="Singleton D.R."/>
            <person name="Lee J."/>
            <person name="Dickey A.N."/>
            <person name="Stroud A."/>
            <person name="Scholl E.H."/>
            <person name="Wright F.A."/>
            <person name="Aitken M.D."/>
        </authorList>
    </citation>
    <scope>NUCLEOTIDE SEQUENCE [LARGE SCALE GENOMIC DNA]</scope>
    <source>
        <strain evidence="2">NA3</strain>
    </source>
</reference>
<gene>
    <name evidence="2" type="ORF">CBP34_06520</name>
</gene>
<sequence>MAWLDSLFAGAKAFLKGAVVAVRETVKAVLEEIDNSSFGKAATQLVRGVAERHFNVAKDLADEEQELAEKRRRDGRLTENDLDRLREIEAERDRLRRELDEAKAARSAQELREAQGDVIAAAVTGDEAAASIGILSTKVCPECGGAMRIQLGGFNTKTDRQTFYWQCTSPNPLPCPTLKLDPEAERTSVLRRPDADLDGSRKQREEIWTRPDVLNKAHGRLRASLDEEDEEIVCPAHMLPMKLMPKPSAGGRMLDSYEYICLGITPDGRACGHKVPVKSFPQVSAALRRREGRGIIDG</sequence>
<feature type="coiled-coil region" evidence="1">
    <location>
        <begin position="60"/>
        <end position="112"/>
    </location>
</feature>
<name>A0A240U1Z8_9BURK</name>
<evidence type="ECO:0000313" key="3">
    <source>
        <dbReference type="Proteomes" id="UP000194432"/>
    </source>
</evidence>
<proteinExistence type="predicted"/>
<accession>A0A240U1Z8</accession>
<keyword evidence="1" id="KW-0175">Coiled coil</keyword>